<keyword evidence="2" id="KW-1185">Reference proteome</keyword>
<protein>
    <submittedName>
        <fullName evidence="1">Uncharacterized protein</fullName>
    </submittedName>
</protein>
<organism evidence="1 2">
    <name type="scientific">Pseudo-nitzschia multistriata</name>
    <dbReference type="NCBI Taxonomy" id="183589"/>
    <lineage>
        <taxon>Eukaryota</taxon>
        <taxon>Sar</taxon>
        <taxon>Stramenopiles</taxon>
        <taxon>Ochrophyta</taxon>
        <taxon>Bacillariophyta</taxon>
        <taxon>Bacillariophyceae</taxon>
        <taxon>Bacillariophycidae</taxon>
        <taxon>Bacillariales</taxon>
        <taxon>Bacillariaceae</taxon>
        <taxon>Pseudo-nitzschia</taxon>
    </lineage>
</organism>
<gene>
    <name evidence="1" type="ORF">PSNMU_V1.4_AUG-EV-PASAV3_0048740</name>
</gene>
<dbReference type="AlphaFoldDB" id="A0A448Z7Q1"/>
<proteinExistence type="predicted"/>
<name>A0A448Z7Q1_9STRA</name>
<sequence>MEQKIPSYLLEVPEHLDYRLHQIHGLCHLMDHYWHGLQTSQLLHWMHRRKSSTTVETSIGKSLFQQMIA</sequence>
<dbReference type="Proteomes" id="UP000291116">
    <property type="component" value="Unassembled WGS sequence"/>
</dbReference>
<reference evidence="1 2" key="1">
    <citation type="submission" date="2019-01" db="EMBL/GenBank/DDBJ databases">
        <authorList>
            <person name="Ferrante I. M."/>
        </authorList>
    </citation>
    <scope>NUCLEOTIDE SEQUENCE [LARGE SCALE GENOMIC DNA]</scope>
    <source>
        <strain evidence="1 2">B856</strain>
    </source>
</reference>
<evidence type="ECO:0000313" key="1">
    <source>
        <dbReference type="EMBL" id="VEU38063.1"/>
    </source>
</evidence>
<accession>A0A448Z7Q1</accession>
<dbReference type="EMBL" id="CAACVS010000152">
    <property type="protein sequence ID" value="VEU38063.1"/>
    <property type="molecule type" value="Genomic_DNA"/>
</dbReference>
<evidence type="ECO:0000313" key="2">
    <source>
        <dbReference type="Proteomes" id="UP000291116"/>
    </source>
</evidence>